<sequence length="129" mass="13862">MNKRPHSRFRFLKLAAQAGLICAAALSHQAHAQANLDFFANTAVADLKKEQINSLYAAITASLDASVSGKTSQWTDGPKPSTTAKITPTFEQSTPPCANVDLVVSSKRGTEPLKLRYCKNSAGKWALSN</sequence>
<dbReference type="RefSeq" id="WP_088756651.1">
    <property type="nucleotide sequence ID" value="NZ_NJGV01000022.1"/>
</dbReference>
<dbReference type="PROSITE" id="PS51318">
    <property type="entry name" value="TAT"/>
    <property type="match status" value="1"/>
</dbReference>
<keyword evidence="4" id="KW-1185">Reference proteome</keyword>
<dbReference type="AlphaFoldDB" id="A0A225STU2"/>
<evidence type="ECO:0008006" key="5">
    <source>
        <dbReference type="Google" id="ProtNLM"/>
    </source>
</evidence>
<feature type="chain" id="PRO_5013234319" description="Surface antigen domain-containing protein" evidence="2">
    <location>
        <begin position="33"/>
        <end position="129"/>
    </location>
</feature>
<feature type="region of interest" description="Disordered" evidence="1">
    <location>
        <begin position="69"/>
        <end position="90"/>
    </location>
</feature>
<evidence type="ECO:0000256" key="2">
    <source>
        <dbReference type="SAM" id="SignalP"/>
    </source>
</evidence>
<evidence type="ECO:0000256" key="1">
    <source>
        <dbReference type="SAM" id="MobiDB-lite"/>
    </source>
</evidence>
<organism evidence="3 4">
    <name type="scientific">Herbaspirillum aquaticum</name>
    <dbReference type="NCBI Taxonomy" id="568783"/>
    <lineage>
        <taxon>Bacteria</taxon>
        <taxon>Pseudomonadati</taxon>
        <taxon>Pseudomonadota</taxon>
        <taxon>Betaproteobacteria</taxon>
        <taxon>Burkholderiales</taxon>
        <taxon>Oxalobacteraceae</taxon>
        <taxon>Herbaspirillum</taxon>
    </lineage>
</organism>
<gene>
    <name evidence="3" type="ORF">CEJ45_19275</name>
</gene>
<proteinExistence type="predicted"/>
<protein>
    <recommendedName>
        <fullName evidence="5">Surface antigen domain-containing protein</fullName>
    </recommendedName>
</protein>
<evidence type="ECO:0000313" key="3">
    <source>
        <dbReference type="EMBL" id="OWY32843.1"/>
    </source>
</evidence>
<comment type="caution">
    <text evidence="3">The sequence shown here is derived from an EMBL/GenBank/DDBJ whole genome shotgun (WGS) entry which is preliminary data.</text>
</comment>
<reference evidence="3 4" key="1">
    <citation type="journal article" date="2010" name="Int. J. Syst. Evol. Microbiol.">
        <title>Reclassification of Herbaspirillum putei as a later heterotypic synonym of Herbaspirillum huttiense, with the description of H. huttiense subsp. huttiense subsp. nov. and H. huttiense subsp. putei subsp. nov., comb. nov., and description of Herbaspirillum aquaticum sp. nov.</title>
        <authorList>
            <person name="Dobritsa A.P."/>
            <person name="Reddy M.C."/>
            <person name="Samadpour M."/>
        </authorList>
    </citation>
    <scope>NUCLEOTIDE SEQUENCE [LARGE SCALE GENOMIC DNA]</scope>
    <source>
        <strain evidence="3 4">IEH 4430</strain>
    </source>
</reference>
<accession>A0A225STU2</accession>
<dbReference type="InterPro" id="IPR006311">
    <property type="entry name" value="TAT_signal"/>
</dbReference>
<name>A0A225STU2_9BURK</name>
<dbReference type="Proteomes" id="UP000214747">
    <property type="component" value="Unassembled WGS sequence"/>
</dbReference>
<keyword evidence="2" id="KW-0732">Signal</keyword>
<evidence type="ECO:0000313" key="4">
    <source>
        <dbReference type="Proteomes" id="UP000214747"/>
    </source>
</evidence>
<feature type="signal peptide" evidence="2">
    <location>
        <begin position="1"/>
        <end position="32"/>
    </location>
</feature>
<dbReference type="EMBL" id="NJGV01000022">
    <property type="protein sequence ID" value="OWY32843.1"/>
    <property type="molecule type" value="Genomic_DNA"/>
</dbReference>